<dbReference type="Proteomes" id="UP000049472">
    <property type="component" value="Unassembled WGS sequence"/>
</dbReference>
<gene>
    <name evidence="3" type="ORF">T1815_14321</name>
</gene>
<evidence type="ECO:0000259" key="2">
    <source>
        <dbReference type="Pfam" id="PF18984"/>
    </source>
</evidence>
<feature type="domain" description="DUF5717" evidence="2">
    <location>
        <begin position="16"/>
        <end position="883"/>
    </location>
</feature>
<feature type="domain" description="DUF5717" evidence="1">
    <location>
        <begin position="889"/>
        <end position="1192"/>
    </location>
</feature>
<dbReference type="InterPro" id="IPR043774">
    <property type="entry name" value="DUF5717_C"/>
</dbReference>
<dbReference type="AlphaFoldDB" id="A0A0M6WJ29"/>
<evidence type="ECO:0000313" key="4">
    <source>
        <dbReference type="Proteomes" id="UP000049472"/>
    </source>
</evidence>
<dbReference type="Pfam" id="PF18984">
    <property type="entry name" value="DUF5717_N"/>
    <property type="match status" value="1"/>
</dbReference>
<evidence type="ECO:0000259" key="1">
    <source>
        <dbReference type="Pfam" id="PF18983"/>
    </source>
</evidence>
<reference evidence="4" key="1">
    <citation type="submission" date="2015-05" db="EMBL/GenBank/DDBJ databases">
        <authorList>
            <consortium name="Pathogen Informatics"/>
        </authorList>
    </citation>
    <scope>NUCLEOTIDE SEQUENCE [LARGE SCALE GENOMIC DNA]</scope>
    <source>
        <strain evidence="4">T1-815</strain>
    </source>
</reference>
<dbReference type="InterPro" id="IPR043775">
    <property type="entry name" value="DUF5717_N"/>
</dbReference>
<dbReference type="Pfam" id="PF18983">
    <property type="entry name" value="DUF5717"/>
    <property type="match status" value="1"/>
</dbReference>
<name>A0A0M6WJ29_9FIRM</name>
<evidence type="ECO:0000313" key="3">
    <source>
        <dbReference type="EMBL" id="CRL36827.1"/>
    </source>
</evidence>
<accession>A0A0M6WJ29</accession>
<dbReference type="EMBL" id="CVRQ01000018">
    <property type="protein sequence ID" value="CRL36827.1"/>
    <property type="molecule type" value="Genomic_DNA"/>
</dbReference>
<evidence type="ECO:0008006" key="5">
    <source>
        <dbReference type="Google" id="ProtNLM"/>
    </source>
</evidence>
<proteinExistence type="predicted"/>
<sequence length="1195" mass="139218">MYKKSTFNVNGVTIVRARIGQIAAGRFNGTKPILAFSEETIDLSVIEGRSEAGSFVIESTNQIKICGIVYSTNPRMECLNPHFEGEKVRIRYQFNSKGLTEGDACEGKFVIVCNQIEYSLSFCARITRLYAEASTGAVKSLDDFTRLAASNWDEAYHLFYNRNFLNTIPYDNVYERLTYEGFACARPSGQNMEEFLIGVNKKKPVSISVDKSEEIFMASKEPQSGCFTITKDNWGYTEIRLRTDCEFIKLSKPVLTHDDFIGKTYLYEYIIDASAMHAGRNFGRIYIDGVYQSFTIDITAGVRDDDGSISGIAVTKDIKECMVGIMELYTGFRLKRIVTGVWANETISILNHLHALMPDEHMYELMKAQAFIINRQRQEAKWILDDFKHSNPDKKAPIWGYYLYLMTLLEREPSYIDNMTHEVELIFYENPDSVLLFWVLLFLRNQYFDDNAGKLKDIKYWVLRGCSSPYLYIEAYYLISQDPYLIKELSVFELHILSWAVKKKALTKELARAIFEAVDLAGGFDNRVYELLTAAYEICPEAEYVGIICSYLIKGHKNDTCFHKWFELGIENKLRLTGLYESYLITMDDRQISPVPKIIQMYFSYDNKLPYRKLAVLYNNIIAAKETEPEVYHKYRKAMGRFAMDQAQLRHIDDNLAVLYEDMLELGFINEELSAAFSDIIYTHKLIVFDKRIVRAIIYQNEMKEPQIVPVTDQCAYFELFSNDYVILFEDSRGYRYVKSISYRLQRLMDAEKYLDRCISLSPDRPQYIVSHFKNVRDYSDFTKGDLKLFKPVFYSESFSDSYKAVMGYRILKYCQLHDYEDYVRPFLQSIDFDILQKDARKYLIDMLVSNRLYEKAYDMAMEYGIDMLAAASQVVLCENALKVQHVDDDFMVQLAISAFKTGKYSDLVLKYLCENYTGPTDELINLWHAADKFSISSMKLDERILEQGIYTQIEPEKISDIFLEYYKRAGNDKLILAYISLVAHGYLHSGMCKVDFIFDIIEKRFIGNRTLNDACQLALLKHFAKKTDITQAELEIEDTLLKYYIYNNMYFDFFARLDYRLLKKYFIYDKAFLQYESTPGAHVVLHYSRDEDGEEFNSEDMVEMYDGIYVKAFVIFFGELIRYYITEEHDNSIEVKESNRLTCSNIPGDNDHSRYNLINEMIISDTLSDETTLKSNIDEYKRLDAATKQLFKLI</sequence>
<keyword evidence="4" id="KW-1185">Reference proteome</keyword>
<protein>
    <recommendedName>
        <fullName evidence="5">DUF5717 domain-containing protein</fullName>
    </recommendedName>
</protein>
<organism evidence="3 4">
    <name type="scientific">Agathobacter rectalis</name>
    <dbReference type="NCBI Taxonomy" id="39491"/>
    <lineage>
        <taxon>Bacteria</taxon>
        <taxon>Bacillati</taxon>
        <taxon>Bacillota</taxon>
        <taxon>Clostridia</taxon>
        <taxon>Lachnospirales</taxon>
        <taxon>Lachnospiraceae</taxon>
        <taxon>Agathobacter</taxon>
    </lineage>
</organism>